<name>A0ABT2QPY2_9STAP</name>
<dbReference type="InterPro" id="IPR000412">
    <property type="entry name" value="ABC_2_transport"/>
</dbReference>
<feature type="transmembrane region" description="Helical" evidence="5">
    <location>
        <begin position="164"/>
        <end position="182"/>
    </location>
</feature>
<dbReference type="PANTHER" id="PTHR43229:SF6">
    <property type="entry name" value="ABC-TYPE MULTIDRUG TRANSPORT SYSTEM, PERMEASE COMPONENT"/>
    <property type="match status" value="1"/>
</dbReference>
<dbReference type="InterPro" id="IPR051784">
    <property type="entry name" value="Nod_factor_ABC_transporter"/>
</dbReference>
<protein>
    <submittedName>
        <fullName evidence="7">ABC transporter permease</fullName>
    </submittedName>
</protein>
<dbReference type="InterPro" id="IPR013525">
    <property type="entry name" value="ABC2_TM"/>
</dbReference>
<dbReference type="PIRSF" id="PIRSF006648">
    <property type="entry name" value="DrrB"/>
    <property type="match status" value="1"/>
</dbReference>
<keyword evidence="3 5" id="KW-1133">Transmembrane helix</keyword>
<evidence type="ECO:0000256" key="1">
    <source>
        <dbReference type="ARBA" id="ARBA00004141"/>
    </source>
</evidence>
<evidence type="ECO:0000256" key="3">
    <source>
        <dbReference type="ARBA" id="ARBA00022989"/>
    </source>
</evidence>
<comment type="subcellular location">
    <subcellularLocation>
        <location evidence="1">Membrane</location>
        <topology evidence="1">Multi-pass membrane protein</topology>
    </subcellularLocation>
</comment>
<reference evidence="7 8" key="1">
    <citation type="journal article" date="2023" name="Int. J. Syst. Evol. Microbiol.">
        <title>Streptococcus sciuri sp. nov., Staphylococcus marylandisciuri sp. nov. and Staphylococcus americanisciuri sp. nov., isolated from faeces of eastern grey squirrel (Sciurus carolinensis).</title>
        <authorList>
            <person name="Volokhov D.V."/>
            <person name="Zagorodnyaya T.A."/>
            <person name="Furtak V.A."/>
            <person name="Nattanmai G."/>
            <person name="Randall L."/>
            <person name="Jose S."/>
            <person name="Gao Y."/>
            <person name="Eisenberg T."/>
            <person name="Delmonte P."/>
            <person name="Blom J."/>
            <person name="Mitchell K.K."/>
        </authorList>
    </citation>
    <scope>NUCLEOTIDE SEQUENCE [LARGE SCALE GENOMIC DNA]</scope>
    <source>
        <strain evidence="7 8">SQ8-PEA</strain>
    </source>
</reference>
<evidence type="ECO:0000259" key="6">
    <source>
        <dbReference type="Pfam" id="PF01061"/>
    </source>
</evidence>
<evidence type="ECO:0000256" key="5">
    <source>
        <dbReference type="SAM" id="Phobius"/>
    </source>
</evidence>
<feature type="transmembrane region" description="Helical" evidence="5">
    <location>
        <begin position="95"/>
        <end position="119"/>
    </location>
</feature>
<accession>A0ABT2QPY2</accession>
<organism evidence="7 8">
    <name type="scientific">Staphylococcus marylandisciuri</name>
    <dbReference type="NCBI Taxonomy" id="2981529"/>
    <lineage>
        <taxon>Bacteria</taxon>
        <taxon>Bacillati</taxon>
        <taxon>Bacillota</taxon>
        <taxon>Bacilli</taxon>
        <taxon>Bacillales</taxon>
        <taxon>Staphylococcaceae</taxon>
        <taxon>Staphylococcus</taxon>
    </lineage>
</organism>
<dbReference type="EMBL" id="JAOPKZ010000006">
    <property type="protein sequence ID" value="MCU5746032.1"/>
    <property type="molecule type" value="Genomic_DNA"/>
</dbReference>
<dbReference type="Pfam" id="PF01061">
    <property type="entry name" value="ABC2_membrane"/>
    <property type="match status" value="1"/>
</dbReference>
<dbReference type="RefSeq" id="WP_262855463.1">
    <property type="nucleotide sequence ID" value="NZ_JAOPKZ010000006.1"/>
</dbReference>
<comment type="caution">
    <text evidence="7">The sequence shown here is derived from an EMBL/GenBank/DDBJ whole genome shotgun (WGS) entry which is preliminary data.</text>
</comment>
<keyword evidence="8" id="KW-1185">Reference proteome</keyword>
<keyword evidence="4 5" id="KW-0472">Membrane</keyword>
<keyword evidence="2 5" id="KW-0812">Transmembrane</keyword>
<feature type="domain" description="ABC-2 type transporter transmembrane" evidence="6">
    <location>
        <begin position="9"/>
        <end position="201"/>
    </location>
</feature>
<proteinExistence type="predicted"/>
<evidence type="ECO:0000256" key="4">
    <source>
        <dbReference type="ARBA" id="ARBA00023136"/>
    </source>
</evidence>
<dbReference type="PANTHER" id="PTHR43229">
    <property type="entry name" value="NODULATION PROTEIN J"/>
    <property type="match status" value="1"/>
</dbReference>
<evidence type="ECO:0000256" key="2">
    <source>
        <dbReference type="ARBA" id="ARBA00022692"/>
    </source>
</evidence>
<feature type="transmembrane region" description="Helical" evidence="5">
    <location>
        <begin position="52"/>
        <end position="74"/>
    </location>
</feature>
<feature type="transmembrane region" description="Helical" evidence="5">
    <location>
        <begin position="216"/>
        <end position="236"/>
    </location>
</feature>
<feature type="transmembrane region" description="Helical" evidence="5">
    <location>
        <begin position="131"/>
        <end position="152"/>
    </location>
</feature>
<sequence>MLATYLLIELKMLCRKKVYLTLSILLPLMFYLLFTTIIEIPSGMEDKFLKEYMFSMTTFSLTSFCLLSFPIDLVEEQQLGWQKQLFSTRMPISSYYLVKVLKTMIQFALSIIIIFLSAAWIRHVTMSFSEWLGAALTLWLGASLFLAIGLLIAQLNDIQKASGIGNICYIVLALTGGLWFPVNQFPHWLKVIAYKTPTYHLKQVALDIGKGEQFNWGSMSTLICYSIVFTLIALIIKNKREVK</sequence>
<feature type="transmembrane region" description="Helical" evidence="5">
    <location>
        <begin position="18"/>
        <end position="40"/>
    </location>
</feature>
<dbReference type="Proteomes" id="UP001209553">
    <property type="component" value="Unassembled WGS sequence"/>
</dbReference>
<gene>
    <name evidence="7" type="ORF">N9R04_04765</name>
</gene>
<evidence type="ECO:0000313" key="8">
    <source>
        <dbReference type="Proteomes" id="UP001209553"/>
    </source>
</evidence>
<evidence type="ECO:0000313" key="7">
    <source>
        <dbReference type="EMBL" id="MCU5746032.1"/>
    </source>
</evidence>